<organism evidence="4 5">
    <name type="scientific">Paraburkholderia aromaticivorans</name>
    <dbReference type="NCBI Taxonomy" id="2026199"/>
    <lineage>
        <taxon>Bacteria</taxon>
        <taxon>Pseudomonadati</taxon>
        <taxon>Pseudomonadota</taxon>
        <taxon>Betaproteobacteria</taxon>
        <taxon>Burkholderiales</taxon>
        <taxon>Burkholderiaceae</taxon>
        <taxon>Paraburkholderia</taxon>
    </lineage>
</organism>
<dbReference type="OrthoDB" id="9811417at2"/>
<dbReference type="InterPro" id="IPR042208">
    <property type="entry name" value="D-ser_dehydrat-like_sf"/>
</dbReference>
<reference evidence="4 5" key="1">
    <citation type="submission" date="2017-08" db="EMBL/GenBank/DDBJ databases">
        <title>Identification and genetic characteristics of simultaneous BTEX- and naphthalene-degrading Paraburkholderia sp. BN5 isolated from petroleum-contaminated soil.</title>
        <authorList>
            <person name="Lee Y."/>
            <person name="Jeon C.O."/>
        </authorList>
    </citation>
    <scope>NUCLEOTIDE SEQUENCE [LARGE SCALE GENOMIC DNA]</scope>
    <source>
        <strain evidence="4 5">BN5</strain>
        <plasmid evidence="4 5">pBN1</plasmid>
    </source>
</reference>
<feature type="domain" description="D-serine dehydratase-like" evidence="3">
    <location>
        <begin position="269"/>
        <end position="351"/>
    </location>
</feature>
<dbReference type="InterPro" id="IPR026956">
    <property type="entry name" value="D-ser_dehydrat-like_dom"/>
</dbReference>
<proteinExistence type="inferred from homology"/>
<dbReference type="InterPro" id="IPR051466">
    <property type="entry name" value="D-amino_acid_metab_enzyme"/>
</dbReference>
<keyword evidence="2" id="KW-0456">Lyase</keyword>
<dbReference type="Proteomes" id="UP000215158">
    <property type="component" value="Plasmid pBN1"/>
</dbReference>
<comment type="similarity">
    <text evidence="1">Belongs to the DSD1 family.</text>
</comment>
<dbReference type="SUPFAM" id="SSF51419">
    <property type="entry name" value="PLP-binding barrel"/>
    <property type="match status" value="1"/>
</dbReference>
<dbReference type="EMBL" id="CP022991">
    <property type="protein sequence ID" value="ASW03280.1"/>
    <property type="molecule type" value="Genomic_DNA"/>
</dbReference>
<dbReference type="PANTHER" id="PTHR28004:SF2">
    <property type="entry name" value="D-SERINE DEHYDRATASE"/>
    <property type="match status" value="1"/>
</dbReference>
<keyword evidence="5" id="KW-1185">Reference proteome</keyword>
<geneLocation type="plasmid" evidence="4 5">
    <name>pBN1</name>
</geneLocation>
<gene>
    <name evidence="4" type="ORF">CJU94_34325</name>
</gene>
<dbReference type="Pfam" id="PF14031">
    <property type="entry name" value="D-ser_dehydrat"/>
    <property type="match status" value="1"/>
</dbReference>
<dbReference type="AlphaFoldDB" id="A0A248VY25"/>
<dbReference type="PANTHER" id="PTHR28004">
    <property type="entry name" value="ZGC:162816-RELATED"/>
    <property type="match status" value="1"/>
</dbReference>
<dbReference type="InterPro" id="IPR001608">
    <property type="entry name" value="Ala_racemase_N"/>
</dbReference>
<evidence type="ECO:0000313" key="4">
    <source>
        <dbReference type="EMBL" id="ASW03280.1"/>
    </source>
</evidence>
<name>A0A248VY25_9BURK</name>
<dbReference type="Pfam" id="PF01168">
    <property type="entry name" value="Ala_racemase_N"/>
    <property type="match status" value="1"/>
</dbReference>
<accession>A0A248VY25</accession>
<dbReference type="Gene3D" id="2.40.37.20">
    <property type="entry name" value="D-serine dehydratase-like domain"/>
    <property type="match status" value="1"/>
</dbReference>
<keyword evidence="4" id="KW-0614">Plasmid</keyword>
<dbReference type="RefSeq" id="WP_095423109.1">
    <property type="nucleotide sequence ID" value="NZ_CP022991.1"/>
</dbReference>
<evidence type="ECO:0000256" key="2">
    <source>
        <dbReference type="ARBA" id="ARBA00023239"/>
    </source>
</evidence>
<evidence type="ECO:0000256" key="1">
    <source>
        <dbReference type="ARBA" id="ARBA00005323"/>
    </source>
</evidence>
<sequence>MSGLSTTTLKRAPSWAVSLPEELQTPCFIVSERGIIDNLRATAYACGGVERLMPHVKTHRSGWVVERLLREGVTAFKAATVAEVAMVLEAGAQHVVWAYPTVNRAHIRTVLALAHAHPDARVEALVDSTAGVAAWRLAANGTPLINLALLIDLDAGMGRTGAPIAAPTLQLARELATSGCFGGWHVYDGHIHDLDRAVRGARVAAIVEQVAALMHAADAAGLSTRLIAGGSYTFDLWPPALADFVSPGSWTYSSAQHDSELPALGWAPSAYVLATVISRTSTTATLDAGSKAISPDKPLAERFRWDGKILMMSEEHVVVENTDLAVGDRVMLLPRHACTTAYLYPSALVLDSEGSWEVREQLGSRR</sequence>
<dbReference type="SMART" id="SM01119">
    <property type="entry name" value="D-ser_dehydrat"/>
    <property type="match status" value="1"/>
</dbReference>
<evidence type="ECO:0000313" key="5">
    <source>
        <dbReference type="Proteomes" id="UP000215158"/>
    </source>
</evidence>
<dbReference type="InterPro" id="IPR029066">
    <property type="entry name" value="PLP-binding_barrel"/>
</dbReference>
<dbReference type="GO" id="GO:0036088">
    <property type="term" value="P:D-serine catabolic process"/>
    <property type="evidence" value="ECO:0007669"/>
    <property type="project" value="TreeGrafter"/>
</dbReference>
<dbReference type="Gene3D" id="3.20.20.10">
    <property type="entry name" value="Alanine racemase"/>
    <property type="match status" value="1"/>
</dbReference>
<dbReference type="KEGG" id="parb:CJU94_34325"/>
<protein>
    <submittedName>
        <fullName evidence="4">Alanine racemase</fullName>
    </submittedName>
</protein>
<evidence type="ECO:0000259" key="3">
    <source>
        <dbReference type="SMART" id="SM01119"/>
    </source>
</evidence>
<dbReference type="GO" id="GO:0008721">
    <property type="term" value="F:D-serine ammonia-lyase activity"/>
    <property type="evidence" value="ECO:0007669"/>
    <property type="project" value="TreeGrafter"/>
</dbReference>